<organism evidence="6 7">
    <name type="scientific">Stackebrandtia nassauensis (strain DSM 44728 / CIP 108903 / NRRL B-16338 / NBRC 102104 / LLR-40K-21)</name>
    <dbReference type="NCBI Taxonomy" id="446470"/>
    <lineage>
        <taxon>Bacteria</taxon>
        <taxon>Bacillati</taxon>
        <taxon>Actinomycetota</taxon>
        <taxon>Actinomycetes</taxon>
        <taxon>Glycomycetales</taxon>
        <taxon>Glycomycetaceae</taxon>
        <taxon>Stackebrandtia</taxon>
    </lineage>
</organism>
<dbReference type="GO" id="GO:0030026">
    <property type="term" value="P:intracellular manganese ion homeostasis"/>
    <property type="evidence" value="ECO:0007669"/>
    <property type="project" value="InterPro"/>
</dbReference>
<evidence type="ECO:0000256" key="1">
    <source>
        <dbReference type="ARBA" id="ARBA00004127"/>
    </source>
</evidence>
<keyword evidence="3 5" id="KW-1133">Transmembrane helix</keyword>
<evidence type="ECO:0000256" key="5">
    <source>
        <dbReference type="SAM" id="Phobius"/>
    </source>
</evidence>
<evidence type="ECO:0000313" key="7">
    <source>
        <dbReference type="Proteomes" id="UP000000844"/>
    </source>
</evidence>
<dbReference type="eggNOG" id="COG1814">
    <property type="taxonomic scope" value="Bacteria"/>
</dbReference>
<dbReference type="GO" id="GO:0005384">
    <property type="term" value="F:manganese ion transmembrane transporter activity"/>
    <property type="evidence" value="ECO:0007669"/>
    <property type="project" value="InterPro"/>
</dbReference>
<dbReference type="Proteomes" id="UP000000844">
    <property type="component" value="Chromosome"/>
</dbReference>
<protein>
    <recommendedName>
        <fullName evidence="8">VIT family protein</fullName>
    </recommendedName>
</protein>
<gene>
    <name evidence="6" type="ordered locus">Snas_1084</name>
</gene>
<dbReference type="CDD" id="cd02432">
    <property type="entry name" value="Nodulin-21_like_1"/>
    <property type="match status" value="1"/>
</dbReference>
<dbReference type="InterPro" id="IPR008217">
    <property type="entry name" value="Ccc1_fam"/>
</dbReference>
<dbReference type="RefSeq" id="WP_013016365.1">
    <property type="nucleotide sequence ID" value="NC_013947.1"/>
</dbReference>
<dbReference type="Pfam" id="PF01988">
    <property type="entry name" value="VIT1"/>
    <property type="match status" value="1"/>
</dbReference>
<evidence type="ECO:0000256" key="4">
    <source>
        <dbReference type="ARBA" id="ARBA00023136"/>
    </source>
</evidence>
<keyword evidence="2 5" id="KW-0812">Transmembrane</keyword>
<keyword evidence="7" id="KW-1185">Reference proteome</keyword>
<evidence type="ECO:0000256" key="3">
    <source>
        <dbReference type="ARBA" id="ARBA00022989"/>
    </source>
</evidence>
<dbReference type="EMBL" id="CP001778">
    <property type="protein sequence ID" value="ADD40794.1"/>
    <property type="molecule type" value="Genomic_DNA"/>
</dbReference>
<dbReference type="PANTHER" id="PTHR31851">
    <property type="entry name" value="FE(2+)/MN(2+) TRANSPORTER PCL1"/>
    <property type="match status" value="1"/>
</dbReference>
<evidence type="ECO:0008006" key="8">
    <source>
        <dbReference type="Google" id="ProtNLM"/>
    </source>
</evidence>
<name>D3QA82_STANL</name>
<dbReference type="KEGG" id="sna:Snas_1084"/>
<feature type="transmembrane region" description="Helical" evidence="5">
    <location>
        <begin position="185"/>
        <end position="207"/>
    </location>
</feature>
<feature type="transmembrane region" description="Helical" evidence="5">
    <location>
        <begin position="55"/>
        <end position="74"/>
    </location>
</feature>
<proteinExistence type="predicted"/>
<sequence>MTDTPADQPHPGEPHHERLGDKLNWLRAGVLGANDGIVSTAGIVVGVAGASTSRLAIFTAGLAALVAGALSMAGGEYVSVSSQRDTERAMIRKEKRELKTMPEAEERELAGLYEQRGLSPELAAEVARELTKKDALAAHAEVELGIDPDAPANPWTAAFASFVSFSIGALLPLVAILLPSVSLRVGACAAAVVLALVLTGLISARLGQAGPGPAIARNVGIGVVTMAVTYVVGHLFGVATG</sequence>
<dbReference type="OrthoDB" id="188924at2"/>
<comment type="subcellular location">
    <subcellularLocation>
        <location evidence="1">Endomembrane system</location>
        <topology evidence="1">Multi-pass membrane protein</topology>
    </subcellularLocation>
</comment>
<dbReference type="AlphaFoldDB" id="D3QA82"/>
<accession>D3QA82</accession>
<dbReference type="HOGENOM" id="CLU_038957_3_0_11"/>
<feature type="transmembrane region" description="Helical" evidence="5">
    <location>
        <begin position="25"/>
        <end position="48"/>
    </location>
</feature>
<evidence type="ECO:0000313" key="6">
    <source>
        <dbReference type="EMBL" id="ADD40794.1"/>
    </source>
</evidence>
<evidence type="ECO:0000256" key="2">
    <source>
        <dbReference type="ARBA" id="ARBA00022692"/>
    </source>
</evidence>
<feature type="transmembrane region" description="Helical" evidence="5">
    <location>
        <begin position="219"/>
        <end position="239"/>
    </location>
</feature>
<reference evidence="6 7" key="1">
    <citation type="journal article" date="2009" name="Stand. Genomic Sci.">
        <title>Complete genome sequence of Stackebrandtia nassauensis type strain (LLR-40K-21).</title>
        <authorList>
            <person name="Munk C."/>
            <person name="Lapidus A."/>
            <person name="Copeland A."/>
            <person name="Jando M."/>
            <person name="Mayilraj S."/>
            <person name="Glavina Del Rio T."/>
            <person name="Nolan M."/>
            <person name="Chen F."/>
            <person name="Lucas S."/>
            <person name="Tice H."/>
            <person name="Cheng J.F."/>
            <person name="Han C."/>
            <person name="Detter J.C."/>
            <person name="Bruce D."/>
            <person name="Goodwin L."/>
            <person name="Chain P."/>
            <person name="Pitluck S."/>
            <person name="Goker M."/>
            <person name="Ovchinikova G."/>
            <person name="Pati A."/>
            <person name="Ivanova N."/>
            <person name="Mavromatis K."/>
            <person name="Chen A."/>
            <person name="Palaniappan K."/>
            <person name="Land M."/>
            <person name="Hauser L."/>
            <person name="Chang Y.J."/>
            <person name="Jeffries C.D."/>
            <person name="Bristow J."/>
            <person name="Eisen J.A."/>
            <person name="Markowitz V."/>
            <person name="Hugenholtz P."/>
            <person name="Kyrpides N.C."/>
            <person name="Klenk H.P."/>
        </authorList>
    </citation>
    <scope>NUCLEOTIDE SEQUENCE [LARGE SCALE GENOMIC DNA]</scope>
    <source>
        <strain evidence="7">DSM 44728 / CIP 108903 / NRRL B-16338 / NBRC 102104 / LLR-40K-21</strain>
    </source>
</reference>
<feature type="transmembrane region" description="Helical" evidence="5">
    <location>
        <begin position="157"/>
        <end position="178"/>
    </location>
</feature>
<dbReference type="GO" id="GO:0012505">
    <property type="term" value="C:endomembrane system"/>
    <property type="evidence" value="ECO:0007669"/>
    <property type="project" value="UniProtKB-SubCell"/>
</dbReference>
<keyword evidence="4 5" id="KW-0472">Membrane</keyword>